<organism evidence="1 2">
    <name type="scientific">Sulfuriroseicoccus oceanibius</name>
    <dbReference type="NCBI Taxonomy" id="2707525"/>
    <lineage>
        <taxon>Bacteria</taxon>
        <taxon>Pseudomonadati</taxon>
        <taxon>Verrucomicrobiota</taxon>
        <taxon>Verrucomicrobiia</taxon>
        <taxon>Verrucomicrobiales</taxon>
        <taxon>Verrucomicrobiaceae</taxon>
        <taxon>Sulfuriroseicoccus</taxon>
    </lineage>
</organism>
<dbReference type="KEGG" id="soa:G3M56_012035"/>
<protein>
    <submittedName>
        <fullName evidence="1">Uncharacterized protein</fullName>
    </submittedName>
</protein>
<gene>
    <name evidence="1" type="ORF">G3M56_012035</name>
</gene>
<dbReference type="RefSeq" id="WP_164365752.1">
    <property type="nucleotide sequence ID" value="NZ_CP066776.1"/>
</dbReference>
<proteinExistence type="predicted"/>
<sequence length="174" mass="19127">MTGPDQIAEVFGIFHDGTITAGLKPGSPHELVVEIEYLAERISEDFERFTIRLNGLEAARFLPWVDEDSAAASVITDFSEILGMDLEILSAAVRDATVIVTCNQSMPRYGYSGGFLEITADGCQVFDEAGLERSLEELRKLADDYWSDWQARKTQAQQAGAANRDNAGDCSQDL</sequence>
<accession>A0A7T7JC07</accession>
<dbReference type="Proteomes" id="UP000475117">
    <property type="component" value="Chromosome"/>
</dbReference>
<reference evidence="1 2" key="1">
    <citation type="submission" date="2020-12" db="EMBL/GenBank/DDBJ databases">
        <title>Sulforoseuscoccus oceanibium gen. nov., sp. nov., a representative of the phylum Verrucomicrobia with special cytoplasmic membrane, and proposal of Sulforoseuscoccusaceae fam. nov.</title>
        <authorList>
            <person name="Xi F."/>
        </authorList>
    </citation>
    <scope>NUCLEOTIDE SEQUENCE [LARGE SCALE GENOMIC DNA]</scope>
    <source>
        <strain evidence="1 2">T37</strain>
    </source>
</reference>
<evidence type="ECO:0000313" key="2">
    <source>
        <dbReference type="Proteomes" id="UP000475117"/>
    </source>
</evidence>
<keyword evidence="2" id="KW-1185">Reference proteome</keyword>
<name>A0A7T7JC07_9BACT</name>
<dbReference type="EMBL" id="CP066776">
    <property type="protein sequence ID" value="QQL44604.1"/>
    <property type="molecule type" value="Genomic_DNA"/>
</dbReference>
<evidence type="ECO:0000313" key="1">
    <source>
        <dbReference type="EMBL" id="QQL44604.1"/>
    </source>
</evidence>
<dbReference type="AlphaFoldDB" id="A0A7T7JC07"/>